<organism evidence="2 3">
    <name type="scientific">Senna tora</name>
    <dbReference type="NCBI Taxonomy" id="362788"/>
    <lineage>
        <taxon>Eukaryota</taxon>
        <taxon>Viridiplantae</taxon>
        <taxon>Streptophyta</taxon>
        <taxon>Embryophyta</taxon>
        <taxon>Tracheophyta</taxon>
        <taxon>Spermatophyta</taxon>
        <taxon>Magnoliopsida</taxon>
        <taxon>eudicotyledons</taxon>
        <taxon>Gunneridae</taxon>
        <taxon>Pentapetalae</taxon>
        <taxon>rosids</taxon>
        <taxon>fabids</taxon>
        <taxon>Fabales</taxon>
        <taxon>Fabaceae</taxon>
        <taxon>Caesalpinioideae</taxon>
        <taxon>Cassia clade</taxon>
        <taxon>Senna</taxon>
    </lineage>
</organism>
<accession>A0A834W462</accession>
<dbReference type="EMBL" id="JAAIUW010000011">
    <property type="protein sequence ID" value="KAF7808882.1"/>
    <property type="molecule type" value="Genomic_DNA"/>
</dbReference>
<proteinExistence type="predicted"/>
<keyword evidence="3" id="KW-1185">Reference proteome</keyword>
<evidence type="ECO:0000256" key="1">
    <source>
        <dbReference type="SAM" id="MobiDB-lite"/>
    </source>
</evidence>
<protein>
    <submittedName>
        <fullName evidence="2">Uncharacterized protein</fullName>
    </submittedName>
</protein>
<evidence type="ECO:0000313" key="3">
    <source>
        <dbReference type="Proteomes" id="UP000634136"/>
    </source>
</evidence>
<sequence>MPASSNTKALLPVKYLRSRSPSSETTSLGFFGDIGTGATRHELEQTHVNTNRSEIRRRKRSDLLPPRNHMVAAGEPAA</sequence>
<evidence type="ECO:0000313" key="2">
    <source>
        <dbReference type="EMBL" id="KAF7808882.1"/>
    </source>
</evidence>
<reference evidence="2" key="1">
    <citation type="submission" date="2020-09" db="EMBL/GenBank/DDBJ databases">
        <title>Genome-Enabled Discovery of Anthraquinone Biosynthesis in Senna tora.</title>
        <authorList>
            <person name="Kang S.-H."/>
            <person name="Pandey R.P."/>
            <person name="Lee C.-M."/>
            <person name="Sim J.-S."/>
            <person name="Jeong J.-T."/>
            <person name="Choi B.-S."/>
            <person name="Jung M."/>
            <person name="Ginzburg D."/>
            <person name="Zhao K."/>
            <person name="Won S.Y."/>
            <person name="Oh T.-J."/>
            <person name="Yu Y."/>
            <person name="Kim N.-H."/>
            <person name="Lee O.R."/>
            <person name="Lee T.-H."/>
            <person name="Bashyal P."/>
            <person name="Kim T.-S."/>
            <person name="Lee W.-H."/>
            <person name="Kawkins C."/>
            <person name="Kim C.-K."/>
            <person name="Kim J.S."/>
            <person name="Ahn B.O."/>
            <person name="Rhee S.Y."/>
            <person name="Sohng J.K."/>
        </authorList>
    </citation>
    <scope>NUCLEOTIDE SEQUENCE</scope>
    <source>
        <tissue evidence="2">Leaf</tissue>
    </source>
</reference>
<name>A0A834W462_9FABA</name>
<dbReference type="Proteomes" id="UP000634136">
    <property type="component" value="Unassembled WGS sequence"/>
</dbReference>
<dbReference type="AlphaFoldDB" id="A0A834W462"/>
<gene>
    <name evidence="2" type="ORF">G2W53_035625</name>
</gene>
<feature type="region of interest" description="Disordered" evidence="1">
    <location>
        <begin position="50"/>
        <end position="78"/>
    </location>
</feature>
<comment type="caution">
    <text evidence="2">The sequence shown here is derived from an EMBL/GenBank/DDBJ whole genome shotgun (WGS) entry which is preliminary data.</text>
</comment>